<gene>
    <name evidence="1" type="ordered locus">Bcav_3895</name>
</gene>
<evidence type="ECO:0000313" key="2">
    <source>
        <dbReference type="Proteomes" id="UP000007962"/>
    </source>
</evidence>
<dbReference type="RefSeq" id="WP_015884374.1">
    <property type="nucleotide sequence ID" value="NC_012669.1"/>
</dbReference>
<keyword evidence="2" id="KW-1185">Reference proteome</keyword>
<sequence>MHLEWTKDATVLLNGREVARIDKEFWAERARAVIQGRAWELGKDRSQRTGTPQGQSEPAFRAWRPSALGRAWRMSSATATYEIRGAGFWSSGLVVLANGTQVGASGRTGFWSSRPTLDIADGVPVDDAVFLLWIAYLIRARDSAATASSP</sequence>
<evidence type="ECO:0000313" key="1">
    <source>
        <dbReference type="EMBL" id="ACQ82137.1"/>
    </source>
</evidence>
<proteinExistence type="predicted"/>
<dbReference type="EMBL" id="CP001618">
    <property type="protein sequence ID" value="ACQ82137.1"/>
    <property type="molecule type" value="Genomic_DNA"/>
</dbReference>
<accession>C5C4L3</accession>
<dbReference type="STRING" id="471853.Bcav_3895"/>
<protein>
    <submittedName>
        <fullName evidence="1">Uncharacterized protein</fullName>
    </submittedName>
</protein>
<name>C5C4L3_BEUC1</name>
<dbReference type="HOGENOM" id="CLU_1821636_0_0_11"/>
<dbReference type="Proteomes" id="UP000007962">
    <property type="component" value="Chromosome"/>
</dbReference>
<dbReference type="OrthoDB" id="4868576at2"/>
<organism evidence="1 2">
    <name type="scientific">Beutenbergia cavernae (strain ATCC BAA-8 / DSM 12333 / CCUG 43141 / JCM 11478 / NBRC 16432 / NCIMB 13614 / HKI 0122)</name>
    <dbReference type="NCBI Taxonomy" id="471853"/>
    <lineage>
        <taxon>Bacteria</taxon>
        <taxon>Bacillati</taxon>
        <taxon>Actinomycetota</taxon>
        <taxon>Actinomycetes</taxon>
        <taxon>Micrococcales</taxon>
        <taxon>Beutenbergiaceae</taxon>
        <taxon>Beutenbergia</taxon>
    </lineage>
</organism>
<dbReference type="eggNOG" id="ENOG502ZR4W">
    <property type="taxonomic scope" value="Bacteria"/>
</dbReference>
<dbReference type="AlphaFoldDB" id="C5C4L3"/>
<dbReference type="KEGG" id="bcv:Bcav_3895"/>
<reference evidence="1 2" key="1">
    <citation type="journal article" date="2009" name="Stand. Genomic Sci.">
        <title>Complete genome sequence of Beutenbergia cavernae type strain (HKI 0122).</title>
        <authorList>
            <person name="Land M."/>
            <person name="Pukall R."/>
            <person name="Abt B."/>
            <person name="Goker M."/>
            <person name="Rohde M."/>
            <person name="Glavina Del Rio T."/>
            <person name="Tice H."/>
            <person name="Copeland A."/>
            <person name="Cheng J.F."/>
            <person name="Lucas S."/>
            <person name="Chen F."/>
            <person name="Nolan M."/>
            <person name="Bruce D."/>
            <person name="Goodwin L."/>
            <person name="Pitluck S."/>
            <person name="Ivanova N."/>
            <person name="Mavromatis K."/>
            <person name="Ovchinnikova G."/>
            <person name="Pati A."/>
            <person name="Chen A."/>
            <person name="Palaniappan K."/>
            <person name="Hauser L."/>
            <person name="Chang Y.J."/>
            <person name="Jefferies C.C."/>
            <person name="Saunders E."/>
            <person name="Brettin T."/>
            <person name="Detter J.C."/>
            <person name="Han C."/>
            <person name="Chain P."/>
            <person name="Bristow J."/>
            <person name="Eisen J.A."/>
            <person name="Markowitz V."/>
            <person name="Hugenholtz P."/>
            <person name="Kyrpides N.C."/>
            <person name="Klenk H.P."/>
            <person name="Lapidus A."/>
        </authorList>
    </citation>
    <scope>NUCLEOTIDE SEQUENCE [LARGE SCALE GENOMIC DNA]</scope>
    <source>
        <strain evidence="2">ATCC BAA-8 / DSM 12333 / NBRC 16432</strain>
    </source>
</reference>